<evidence type="ECO:0000313" key="1">
    <source>
        <dbReference type="EMBL" id="THF81989.1"/>
    </source>
</evidence>
<dbReference type="EMBL" id="SSNT01000003">
    <property type="protein sequence ID" value="THF81989.1"/>
    <property type="molecule type" value="Genomic_DNA"/>
</dbReference>
<reference evidence="1 2" key="1">
    <citation type="submission" date="2019-04" db="EMBL/GenBank/DDBJ databases">
        <title>Bacillus sediminilitoris sp. nov., isolated from a tidal flat sediment on the East China Sea.</title>
        <authorList>
            <person name="Wei Y."/>
            <person name="Mao H."/>
            <person name="Fang J."/>
        </authorList>
    </citation>
    <scope>NUCLEOTIDE SEQUENCE [LARGE SCALE GENOMIC DNA]</scope>
    <source>
        <strain evidence="1 2">DSL-17</strain>
    </source>
</reference>
<dbReference type="OrthoDB" id="2989520at2"/>
<dbReference type="RefSeq" id="WP_136352073.1">
    <property type="nucleotide sequence ID" value="NZ_CP046266.1"/>
</dbReference>
<sequence length="207" mass="24421">MDNIISIQKMRKEKEIQQSAFIIEQVELIQNYVNRYVNIREKVKAKYIFSEIVGCGHAHIFSKIEEQLFLDWFTFDYITIKGKTMYQTYAEHGHRTHPLHSIVHALFMASVLEPFKVIKSEGNHIFAKKIVTGEHCTIKTMMKDMKYNDHTVFLRSLPVLDQLLCISEIFVPHDMKLNNLVDQGVTNTDNWRTYLKKFAIKYCWNNS</sequence>
<name>A0A4S4C8B8_9BACI</name>
<organism evidence="1 2">
    <name type="scientific">Metabacillus sediminilitoris</name>
    <dbReference type="NCBI Taxonomy" id="2567941"/>
    <lineage>
        <taxon>Bacteria</taxon>
        <taxon>Bacillati</taxon>
        <taxon>Bacillota</taxon>
        <taxon>Bacilli</taxon>
        <taxon>Bacillales</taxon>
        <taxon>Bacillaceae</taxon>
        <taxon>Metabacillus</taxon>
    </lineage>
</organism>
<keyword evidence="2" id="KW-1185">Reference proteome</keyword>
<accession>A0A4S4C8B8</accession>
<dbReference type="Proteomes" id="UP000310334">
    <property type="component" value="Unassembled WGS sequence"/>
</dbReference>
<comment type="caution">
    <text evidence="1">The sequence shown here is derived from an EMBL/GenBank/DDBJ whole genome shotgun (WGS) entry which is preliminary data.</text>
</comment>
<proteinExistence type="predicted"/>
<protein>
    <submittedName>
        <fullName evidence="1">Uncharacterized protein</fullName>
    </submittedName>
</protein>
<gene>
    <name evidence="1" type="ORF">E6W99_04900</name>
</gene>
<evidence type="ECO:0000313" key="2">
    <source>
        <dbReference type="Proteomes" id="UP000310334"/>
    </source>
</evidence>
<dbReference type="AlphaFoldDB" id="A0A4S4C8B8"/>